<organism evidence="2 3">
    <name type="scientific">Methylobacterium oryzihabitans</name>
    <dbReference type="NCBI Taxonomy" id="2499852"/>
    <lineage>
        <taxon>Bacteria</taxon>
        <taxon>Pseudomonadati</taxon>
        <taxon>Pseudomonadota</taxon>
        <taxon>Alphaproteobacteria</taxon>
        <taxon>Hyphomicrobiales</taxon>
        <taxon>Methylobacteriaceae</taxon>
        <taxon>Methylobacterium</taxon>
    </lineage>
</organism>
<feature type="region of interest" description="Disordered" evidence="1">
    <location>
        <begin position="1"/>
        <end position="29"/>
    </location>
</feature>
<sequence length="71" mass="7686">MLGRLIPVARGPRDPHRPETEAGDRQGVLPEEMTAFPPMEPLAPPPAQNDDPLAALCDTVESALREAGFLR</sequence>
<reference evidence="2 3" key="1">
    <citation type="submission" date="2019-01" db="EMBL/GenBank/DDBJ databases">
        <authorList>
            <person name="Chen W.-M."/>
        </authorList>
    </citation>
    <scope>NUCLEOTIDE SEQUENCE [LARGE SCALE GENOMIC DNA]</scope>
    <source>
        <strain evidence="2 3">TER-1</strain>
    </source>
</reference>
<protein>
    <submittedName>
        <fullName evidence="2">Uncharacterized protein</fullName>
    </submittedName>
</protein>
<dbReference type="AlphaFoldDB" id="A0A3S2VD86"/>
<evidence type="ECO:0000313" key="2">
    <source>
        <dbReference type="EMBL" id="RVU21774.1"/>
    </source>
</evidence>
<comment type="caution">
    <text evidence="2">The sequence shown here is derived from an EMBL/GenBank/DDBJ whole genome shotgun (WGS) entry which is preliminary data.</text>
</comment>
<feature type="compositionally biased region" description="Basic and acidic residues" evidence="1">
    <location>
        <begin position="11"/>
        <end position="24"/>
    </location>
</feature>
<evidence type="ECO:0000256" key="1">
    <source>
        <dbReference type="SAM" id="MobiDB-lite"/>
    </source>
</evidence>
<dbReference type="EMBL" id="SACP01000001">
    <property type="protein sequence ID" value="RVU21774.1"/>
    <property type="molecule type" value="Genomic_DNA"/>
</dbReference>
<dbReference type="RefSeq" id="WP_127727017.1">
    <property type="nucleotide sequence ID" value="NZ_SACP01000001.1"/>
</dbReference>
<dbReference type="OrthoDB" id="8003259at2"/>
<accession>A0A3S2VD86</accession>
<dbReference type="Proteomes" id="UP000286997">
    <property type="component" value="Unassembled WGS sequence"/>
</dbReference>
<evidence type="ECO:0000313" key="3">
    <source>
        <dbReference type="Proteomes" id="UP000286997"/>
    </source>
</evidence>
<proteinExistence type="predicted"/>
<name>A0A3S2VD86_9HYPH</name>
<gene>
    <name evidence="2" type="ORF">EOE48_01630</name>
</gene>
<keyword evidence="3" id="KW-1185">Reference proteome</keyword>